<dbReference type="Pfam" id="PF14808">
    <property type="entry name" value="TMEM164"/>
    <property type="match status" value="1"/>
</dbReference>
<accession>A0A1Y4LCK1</accession>
<proteinExistence type="predicted"/>
<dbReference type="Proteomes" id="UP000195897">
    <property type="component" value="Unassembled WGS sequence"/>
</dbReference>
<feature type="transmembrane region" description="Helical" evidence="1">
    <location>
        <begin position="93"/>
        <end position="111"/>
    </location>
</feature>
<protein>
    <recommendedName>
        <fullName evidence="4">TIGR02206 family membrane protein</fullName>
    </recommendedName>
</protein>
<keyword evidence="1" id="KW-1133">Transmembrane helix</keyword>
<evidence type="ECO:0008006" key="4">
    <source>
        <dbReference type="Google" id="ProtNLM"/>
    </source>
</evidence>
<reference evidence="3" key="1">
    <citation type="submission" date="2017-04" db="EMBL/GenBank/DDBJ databases">
        <title>Function of individual gut microbiota members based on whole genome sequencing of pure cultures obtained from chicken caecum.</title>
        <authorList>
            <person name="Medvecky M."/>
            <person name="Cejkova D."/>
            <person name="Polansky O."/>
            <person name="Karasova D."/>
            <person name="Kubasova T."/>
            <person name="Cizek A."/>
            <person name="Rychlik I."/>
        </authorList>
    </citation>
    <scope>NUCLEOTIDE SEQUENCE [LARGE SCALE GENOMIC DNA]</scope>
    <source>
        <strain evidence="3">An180</strain>
    </source>
</reference>
<feature type="transmembrane region" description="Helical" evidence="1">
    <location>
        <begin position="231"/>
        <end position="251"/>
    </location>
</feature>
<evidence type="ECO:0000256" key="1">
    <source>
        <dbReference type="SAM" id="Phobius"/>
    </source>
</evidence>
<keyword evidence="1" id="KW-0812">Transmembrane</keyword>
<name>A0A1Y4LCK1_9FIRM</name>
<keyword evidence="1" id="KW-0472">Membrane</keyword>
<sequence>MVFMLKYDHVRSYVMSDFFMRCDTPHPQAFSMLDTGHVFLLLVSLLVLSLLLFWTAHAPKRTQHRLLYAASVLVPLLELSHSVWMYLTGTTRLVQLLPLHLCGLQSLFIPLSIFTRFSVFKDFVFATSLLGGIFGTVLPAGVADYYPLFSFQTIQTIMLHGLLIYVPLAQILSGRHRPDLHRFHHVLCLFLAVVFVVGFIDFHFDQNYMFLFAPPEGTPLVWVFDAFGRQIYLLITFLLLSSASVLVHLPFCRRAALPVHSHQHN</sequence>
<gene>
    <name evidence="2" type="ORF">B5F17_00680</name>
</gene>
<feature type="transmembrane region" description="Helical" evidence="1">
    <location>
        <begin position="154"/>
        <end position="174"/>
    </location>
</feature>
<feature type="transmembrane region" description="Helical" evidence="1">
    <location>
        <begin position="66"/>
        <end position="87"/>
    </location>
</feature>
<dbReference type="AlphaFoldDB" id="A0A1Y4LCK1"/>
<feature type="transmembrane region" description="Helical" evidence="1">
    <location>
        <begin position="123"/>
        <end position="142"/>
    </location>
</feature>
<evidence type="ECO:0000313" key="2">
    <source>
        <dbReference type="EMBL" id="OUP54446.1"/>
    </source>
</evidence>
<dbReference type="EMBL" id="NFKK01000001">
    <property type="protein sequence ID" value="OUP54446.1"/>
    <property type="molecule type" value="Genomic_DNA"/>
</dbReference>
<feature type="transmembrane region" description="Helical" evidence="1">
    <location>
        <begin position="36"/>
        <end position="54"/>
    </location>
</feature>
<feature type="transmembrane region" description="Helical" evidence="1">
    <location>
        <begin position="186"/>
        <end position="204"/>
    </location>
</feature>
<evidence type="ECO:0000313" key="3">
    <source>
        <dbReference type="Proteomes" id="UP000195897"/>
    </source>
</evidence>
<comment type="caution">
    <text evidence="2">The sequence shown here is derived from an EMBL/GenBank/DDBJ whole genome shotgun (WGS) entry which is preliminary data.</text>
</comment>
<organism evidence="2 3">
    <name type="scientific">Butyricicoccus pullicaecorum</name>
    <dbReference type="NCBI Taxonomy" id="501571"/>
    <lineage>
        <taxon>Bacteria</taxon>
        <taxon>Bacillati</taxon>
        <taxon>Bacillota</taxon>
        <taxon>Clostridia</taxon>
        <taxon>Eubacteriales</taxon>
        <taxon>Butyricicoccaceae</taxon>
        <taxon>Butyricicoccus</taxon>
    </lineage>
</organism>